<dbReference type="EMBL" id="JAULUE010002050">
    <property type="protein sequence ID" value="KAK5904354.1"/>
    <property type="molecule type" value="Genomic_DNA"/>
</dbReference>
<comment type="caution">
    <text evidence="1">The sequence shown here is derived from an EMBL/GenBank/DDBJ whole genome shotgun (WGS) entry which is preliminary data.</text>
</comment>
<accession>A0AAN8H6C4</accession>
<proteinExistence type="predicted"/>
<protein>
    <submittedName>
        <fullName evidence="1">Uncharacterized protein</fullName>
    </submittedName>
</protein>
<sequence length="85" mass="8812">MRPKGSSAARGALGVRHSLLAPSSLPPRSLLAPSSLPPRSLLAPSCQHRSVTKDFSLHNSAAISDISNKLIVVSSLGKPCEVLSS</sequence>
<dbReference type="AlphaFoldDB" id="A0AAN8H6C4"/>
<reference evidence="1 2" key="1">
    <citation type="journal article" date="2023" name="Mol. Biol. Evol.">
        <title>Genomics of Secondarily Temperate Adaptation in the Only Non-Antarctic Icefish.</title>
        <authorList>
            <person name="Rivera-Colon A.G."/>
            <person name="Rayamajhi N."/>
            <person name="Minhas B.F."/>
            <person name="Madrigal G."/>
            <person name="Bilyk K.T."/>
            <person name="Yoon V."/>
            <person name="Hune M."/>
            <person name="Gregory S."/>
            <person name="Cheng C.H.C."/>
            <person name="Catchen J.M."/>
        </authorList>
    </citation>
    <scope>NUCLEOTIDE SEQUENCE [LARGE SCALE GENOMIC DNA]</scope>
    <source>
        <strain evidence="1">JC2023a</strain>
    </source>
</reference>
<dbReference type="Proteomes" id="UP001335648">
    <property type="component" value="Unassembled WGS sequence"/>
</dbReference>
<evidence type="ECO:0000313" key="1">
    <source>
        <dbReference type="EMBL" id="KAK5904354.1"/>
    </source>
</evidence>
<name>A0AAN8H6C4_9TELE</name>
<evidence type="ECO:0000313" key="2">
    <source>
        <dbReference type="Proteomes" id="UP001335648"/>
    </source>
</evidence>
<organism evidence="1 2">
    <name type="scientific">Champsocephalus esox</name>
    <name type="common">pike icefish</name>
    <dbReference type="NCBI Taxonomy" id="159716"/>
    <lineage>
        <taxon>Eukaryota</taxon>
        <taxon>Metazoa</taxon>
        <taxon>Chordata</taxon>
        <taxon>Craniata</taxon>
        <taxon>Vertebrata</taxon>
        <taxon>Euteleostomi</taxon>
        <taxon>Actinopterygii</taxon>
        <taxon>Neopterygii</taxon>
        <taxon>Teleostei</taxon>
        <taxon>Neoteleostei</taxon>
        <taxon>Acanthomorphata</taxon>
        <taxon>Eupercaria</taxon>
        <taxon>Perciformes</taxon>
        <taxon>Notothenioidei</taxon>
        <taxon>Channichthyidae</taxon>
        <taxon>Champsocephalus</taxon>
    </lineage>
</organism>
<gene>
    <name evidence="1" type="ORF">CesoFtcFv8_005929</name>
</gene>
<keyword evidence="2" id="KW-1185">Reference proteome</keyword>